<evidence type="ECO:0000256" key="6">
    <source>
        <dbReference type="ARBA" id="ARBA00023136"/>
    </source>
</evidence>
<evidence type="ECO:0000256" key="7">
    <source>
        <dbReference type="HAMAP-Rule" id="MF_00902"/>
    </source>
</evidence>
<evidence type="ECO:0000313" key="8">
    <source>
        <dbReference type="EMBL" id="NNH03000.1"/>
    </source>
</evidence>
<dbReference type="RefSeq" id="WP_167034862.1">
    <property type="nucleotide sequence ID" value="NZ_BAAANA010000002.1"/>
</dbReference>
<evidence type="ECO:0000313" key="9">
    <source>
        <dbReference type="Proteomes" id="UP000543598"/>
    </source>
</evidence>
<dbReference type="PRINTS" id="PR01840">
    <property type="entry name" value="TATCFAMILY"/>
</dbReference>
<dbReference type="PANTHER" id="PTHR30371">
    <property type="entry name" value="SEC-INDEPENDENT PROTEIN TRANSLOCASE PROTEIN TATC"/>
    <property type="match status" value="1"/>
</dbReference>
<feature type="transmembrane region" description="Helical" evidence="7">
    <location>
        <begin position="14"/>
        <end position="32"/>
    </location>
</feature>
<comment type="subcellular location">
    <subcellularLocation>
        <location evidence="7">Cell membrane</location>
        <topology evidence="7">Multi-pass membrane protein</topology>
    </subcellularLocation>
    <subcellularLocation>
        <location evidence="1">Membrane</location>
        <topology evidence="1">Multi-pass membrane protein</topology>
    </subcellularLocation>
</comment>
<comment type="caution">
    <text evidence="8">The sequence shown here is derived from an EMBL/GenBank/DDBJ whole genome shotgun (WGS) entry which is preliminary data.</text>
</comment>
<sequence>MSVGSHLRELRKRLTIAAAGVVVGGIAGFILADPIFQLLGAPIAHTGMAEGRVTGLNFTAVTQAFDLKLQIAVTVGIVIASPVWLYEVWAFLVPGLVRRERQYALAFLATAIPLFLAGCAAGWLVLPHIVELMLGFTTANSAALLDARAYYDFVLKLLVATGVAFVVPVFLVVLNFAGVVSAAGILKGWRTAILLITVFAAFATPAADVLSMFLLALPMVALYFAAIGVAFLHDRRRARALALDAMPAGA</sequence>
<dbReference type="Pfam" id="PF00902">
    <property type="entry name" value="TatC"/>
    <property type="match status" value="1"/>
</dbReference>
<feature type="transmembrane region" description="Helical" evidence="7">
    <location>
        <begin position="104"/>
        <end position="126"/>
    </location>
</feature>
<comment type="similarity">
    <text evidence="7">Belongs to the TatC family.</text>
</comment>
<dbReference type="GO" id="GO:0065002">
    <property type="term" value="P:intracellular protein transmembrane transport"/>
    <property type="evidence" value="ECO:0007669"/>
    <property type="project" value="TreeGrafter"/>
</dbReference>
<evidence type="ECO:0000256" key="5">
    <source>
        <dbReference type="ARBA" id="ARBA00023010"/>
    </source>
</evidence>
<keyword evidence="3 7" id="KW-0653">Protein transport</keyword>
<keyword evidence="7" id="KW-0813">Transport</keyword>
<keyword evidence="6 7" id="KW-0472">Membrane</keyword>
<gene>
    <name evidence="7 8" type="primary">tatC</name>
    <name evidence="8" type="ORF">HLA99_03890</name>
</gene>
<dbReference type="GO" id="GO:0033281">
    <property type="term" value="C:TAT protein transport complex"/>
    <property type="evidence" value="ECO:0007669"/>
    <property type="project" value="UniProtKB-UniRule"/>
</dbReference>
<dbReference type="GO" id="GO:0043953">
    <property type="term" value="P:protein transport by the Tat complex"/>
    <property type="evidence" value="ECO:0007669"/>
    <property type="project" value="UniProtKB-UniRule"/>
</dbReference>
<keyword evidence="2 7" id="KW-0812">Transmembrane</keyword>
<dbReference type="InterPro" id="IPR002033">
    <property type="entry name" value="TatC"/>
</dbReference>
<evidence type="ECO:0000256" key="2">
    <source>
        <dbReference type="ARBA" id="ARBA00022692"/>
    </source>
</evidence>
<evidence type="ECO:0000256" key="1">
    <source>
        <dbReference type="ARBA" id="ARBA00004141"/>
    </source>
</evidence>
<keyword evidence="9" id="KW-1185">Reference proteome</keyword>
<feature type="transmembrane region" description="Helical" evidence="7">
    <location>
        <begin position="71"/>
        <end position="92"/>
    </location>
</feature>
<dbReference type="HAMAP" id="MF_00902">
    <property type="entry name" value="TatC"/>
    <property type="match status" value="1"/>
</dbReference>
<feature type="transmembrane region" description="Helical" evidence="7">
    <location>
        <begin position="213"/>
        <end position="232"/>
    </location>
</feature>
<dbReference type="AlphaFoldDB" id="A0A7Y2LY65"/>
<dbReference type="Proteomes" id="UP000543598">
    <property type="component" value="Unassembled WGS sequence"/>
</dbReference>
<dbReference type="NCBIfam" id="TIGR00945">
    <property type="entry name" value="tatC"/>
    <property type="match status" value="1"/>
</dbReference>
<protein>
    <recommendedName>
        <fullName evidence="7">Sec-independent protein translocase protein TatC</fullName>
    </recommendedName>
</protein>
<feature type="transmembrane region" description="Helical" evidence="7">
    <location>
        <begin position="153"/>
        <end position="177"/>
    </location>
</feature>
<keyword evidence="4 7" id="KW-1133">Transmembrane helix</keyword>
<dbReference type="PANTHER" id="PTHR30371:SF0">
    <property type="entry name" value="SEC-INDEPENDENT PROTEIN TRANSLOCASE PROTEIN TATC, CHLOROPLASTIC-RELATED"/>
    <property type="match status" value="1"/>
</dbReference>
<dbReference type="GO" id="GO:0009977">
    <property type="term" value="F:proton motive force dependent protein transmembrane transporter activity"/>
    <property type="evidence" value="ECO:0007669"/>
    <property type="project" value="TreeGrafter"/>
</dbReference>
<comment type="subunit">
    <text evidence="7">The Tat system comprises two distinct complexes: a TatABC complex, containing multiple copies of TatA, TatB and TatC subunits, and a separate TatA complex, containing only TatA subunits. Substrates initially bind to the TatABC complex, which probably triggers association of the separate TatA complex to form the active translocon.</text>
</comment>
<organism evidence="8 9">
    <name type="scientific">Microbacterium ulmi</name>
    <dbReference type="NCBI Taxonomy" id="179095"/>
    <lineage>
        <taxon>Bacteria</taxon>
        <taxon>Bacillati</taxon>
        <taxon>Actinomycetota</taxon>
        <taxon>Actinomycetes</taxon>
        <taxon>Micrococcales</taxon>
        <taxon>Microbacteriaceae</taxon>
        <taxon>Microbacterium</taxon>
    </lineage>
</organism>
<keyword evidence="7" id="KW-1003">Cell membrane</keyword>
<proteinExistence type="inferred from homology"/>
<reference evidence="8 9" key="1">
    <citation type="submission" date="2020-05" db="EMBL/GenBank/DDBJ databases">
        <title>MicrobeNet Type strains.</title>
        <authorList>
            <person name="Nicholson A.C."/>
        </authorList>
    </citation>
    <scope>NUCLEOTIDE SEQUENCE [LARGE SCALE GENOMIC DNA]</scope>
    <source>
        <strain evidence="8 9">JCM 14282</strain>
    </source>
</reference>
<accession>A0A7Y2LY65</accession>
<dbReference type="EMBL" id="JABEMB010000003">
    <property type="protein sequence ID" value="NNH03000.1"/>
    <property type="molecule type" value="Genomic_DNA"/>
</dbReference>
<feature type="transmembrane region" description="Helical" evidence="7">
    <location>
        <begin position="189"/>
        <end position="207"/>
    </location>
</feature>
<keyword evidence="5 7" id="KW-0811">Translocation</keyword>
<name>A0A7Y2LY65_9MICO</name>
<comment type="function">
    <text evidence="7">Part of the twin-arginine translocation (Tat) system that transports large folded proteins containing a characteristic twin-arginine motif in their signal peptide across membranes. Together with TatB, TatC is part of a receptor directly interacting with Tat signal peptides.</text>
</comment>
<evidence type="ECO:0000256" key="4">
    <source>
        <dbReference type="ARBA" id="ARBA00022989"/>
    </source>
</evidence>
<evidence type="ECO:0000256" key="3">
    <source>
        <dbReference type="ARBA" id="ARBA00022927"/>
    </source>
</evidence>